<name>A0A0V1GSU5_9BILA</name>
<dbReference type="AlphaFoldDB" id="A0A0V1GSU5"/>
<comment type="caution">
    <text evidence="1">The sequence shown here is derived from an EMBL/GenBank/DDBJ whole genome shotgun (WGS) entry which is preliminary data.</text>
</comment>
<keyword evidence="2" id="KW-1185">Reference proteome</keyword>
<dbReference type="EMBL" id="JYDP01000317">
    <property type="protein sequence ID" value="KRZ01215.1"/>
    <property type="molecule type" value="Genomic_DNA"/>
</dbReference>
<organism evidence="1 2">
    <name type="scientific">Trichinella zimbabwensis</name>
    <dbReference type="NCBI Taxonomy" id="268475"/>
    <lineage>
        <taxon>Eukaryota</taxon>
        <taxon>Metazoa</taxon>
        <taxon>Ecdysozoa</taxon>
        <taxon>Nematoda</taxon>
        <taxon>Enoplea</taxon>
        <taxon>Dorylaimia</taxon>
        <taxon>Trichinellida</taxon>
        <taxon>Trichinellidae</taxon>
        <taxon>Trichinella</taxon>
    </lineage>
</organism>
<reference evidence="1 2" key="1">
    <citation type="submission" date="2015-01" db="EMBL/GenBank/DDBJ databases">
        <title>Evolution of Trichinella species and genotypes.</title>
        <authorList>
            <person name="Korhonen P.K."/>
            <person name="Edoardo P."/>
            <person name="Giuseppe L.R."/>
            <person name="Gasser R.B."/>
        </authorList>
    </citation>
    <scope>NUCLEOTIDE SEQUENCE [LARGE SCALE GENOMIC DNA]</scope>
    <source>
        <strain evidence="1">ISS1029</strain>
    </source>
</reference>
<proteinExistence type="predicted"/>
<dbReference type="Proteomes" id="UP000055024">
    <property type="component" value="Unassembled WGS sequence"/>
</dbReference>
<sequence>MPKTRSTTTKPALQTVAIIPHETEFTKRTTSKQIYLCMSTELPPVSPWVNSTYALTVHHCSGRNGRDTSSLVLLSLLPVVESLIKSPGTTGFSCHVRKRKELISGDNGFVANNHCSGRNSRDTVKVPAFRVTVAAYGG</sequence>
<evidence type="ECO:0000313" key="2">
    <source>
        <dbReference type="Proteomes" id="UP000055024"/>
    </source>
</evidence>
<evidence type="ECO:0000313" key="1">
    <source>
        <dbReference type="EMBL" id="KRZ01215.1"/>
    </source>
</evidence>
<gene>
    <name evidence="1" type="ORF">T11_2312</name>
</gene>
<protein>
    <submittedName>
        <fullName evidence="1">Uncharacterized protein</fullName>
    </submittedName>
</protein>
<accession>A0A0V1GSU5</accession>